<evidence type="ECO:0000256" key="2">
    <source>
        <dbReference type="ARBA" id="ARBA00022475"/>
    </source>
</evidence>
<evidence type="ECO:0000256" key="1">
    <source>
        <dbReference type="ARBA" id="ARBA00004651"/>
    </source>
</evidence>
<dbReference type="eggNOG" id="COG1502">
    <property type="taxonomic scope" value="Bacteria"/>
</dbReference>
<keyword evidence="7 14" id="KW-1133">Transmembrane helix</keyword>
<dbReference type="EMBL" id="AAXA02000013">
    <property type="protein sequence ID" value="EDR47250.1"/>
    <property type="molecule type" value="Genomic_DNA"/>
</dbReference>
<dbReference type="NCBIfam" id="TIGR04265">
    <property type="entry name" value="bac_cardiolipin"/>
    <property type="match status" value="1"/>
</dbReference>
<evidence type="ECO:0000313" key="17">
    <source>
        <dbReference type="Proteomes" id="UP000005359"/>
    </source>
</evidence>
<keyword evidence="2" id="KW-1003">Cell membrane</keyword>
<evidence type="ECO:0000313" key="16">
    <source>
        <dbReference type="EMBL" id="EDR47250.1"/>
    </source>
</evidence>
<dbReference type="InterPro" id="IPR001736">
    <property type="entry name" value="PLipase_D/transphosphatidylase"/>
</dbReference>
<dbReference type="GO" id="GO:0032049">
    <property type="term" value="P:cardiolipin biosynthetic process"/>
    <property type="evidence" value="ECO:0007669"/>
    <property type="project" value="UniProtKB-UniRule"/>
</dbReference>
<dbReference type="InterPro" id="IPR027379">
    <property type="entry name" value="CLS_N"/>
</dbReference>
<dbReference type="STRING" id="411461.DORFOR_01742"/>
<keyword evidence="4" id="KW-0808">Transferase</keyword>
<evidence type="ECO:0000256" key="7">
    <source>
        <dbReference type="ARBA" id="ARBA00022989"/>
    </source>
</evidence>
<evidence type="ECO:0000256" key="5">
    <source>
        <dbReference type="ARBA" id="ARBA00022692"/>
    </source>
</evidence>
<dbReference type="PANTHER" id="PTHR21248">
    <property type="entry name" value="CARDIOLIPIN SYNTHASE"/>
    <property type="match status" value="1"/>
</dbReference>
<keyword evidence="6" id="KW-0677">Repeat</keyword>
<keyword evidence="9 14" id="KW-0472">Membrane</keyword>
<dbReference type="Proteomes" id="UP000005359">
    <property type="component" value="Unassembled WGS sequence"/>
</dbReference>
<evidence type="ECO:0000259" key="15">
    <source>
        <dbReference type="PROSITE" id="PS50035"/>
    </source>
</evidence>
<reference evidence="16 17" key="1">
    <citation type="submission" date="2007-10" db="EMBL/GenBank/DDBJ databases">
        <title>Draft genome sequence of Dorea formicigenerans(ATCC 27755).</title>
        <authorList>
            <person name="Sudarsanam P."/>
            <person name="Ley R."/>
            <person name="Guruge J."/>
            <person name="Turnbaugh P.J."/>
            <person name="Mahowald M."/>
            <person name="Liep D."/>
            <person name="Gordon J."/>
        </authorList>
    </citation>
    <scope>NUCLEOTIDE SEQUENCE [LARGE SCALE GENOMIC DNA]</scope>
    <source>
        <strain evidence="16 17">ATCC 27755</strain>
    </source>
</reference>
<dbReference type="Pfam" id="PF13091">
    <property type="entry name" value="PLDc_2"/>
    <property type="match status" value="2"/>
</dbReference>
<keyword evidence="3" id="KW-0444">Lipid biosynthesis</keyword>
<feature type="transmembrane region" description="Helical" evidence="14">
    <location>
        <begin position="72"/>
        <end position="89"/>
    </location>
</feature>
<evidence type="ECO:0000256" key="8">
    <source>
        <dbReference type="ARBA" id="ARBA00023098"/>
    </source>
</evidence>
<reference evidence="16 17" key="2">
    <citation type="submission" date="2007-10" db="EMBL/GenBank/DDBJ databases">
        <authorList>
            <person name="Fulton L."/>
            <person name="Clifton S."/>
            <person name="Fulton B."/>
            <person name="Xu J."/>
            <person name="Minx P."/>
            <person name="Pepin K.H."/>
            <person name="Johnson M."/>
            <person name="Thiruvilangam P."/>
            <person name="Bhonagiri V."/>
            <person name="Nash W.E."/>
            <person name="Wang C."/>
            <person name="Mardis E.R."/>
            <person name="Wilson R.K."/>
        </authorList>
    </citation>
    <scope>NUCLEOTIDE SEQUENCE [LARGE SCALE GENOMIC DNA]</scope>
    <source>
        <strain evidence="16 17">ATCC 27755</strain>
    </source>
</reference>
<feature type="region of interest" description="Disordered" evidence="13">
    <location>
        <begin position="1"/>
        <end position="21"/>
    </location>
</feature>
<dbReference type="SMART" id="SM00155">
    <property type="entry name" value="PLDc"/>
    <property type="match status" value="2"/>
</dbReference>
<feature type="transmembrane region" description="Helical" evidence="14">
    <location>
        <begin position="47"/>
        <end position="66"/>
    </location>
</feature>
<dbReference type="Pfam" id="PF13396">
    <property type="entry name" value="PLDc_N"/>
    <property type="match status" value="1"/>
</dbReference>
<evidence type="ECO:0000256" key="4">
    <source>
        <dbReference type="ARBA" id="ARBA00022679"/>
    </source>
</evidence>
<protein>
    <recommendedName>
        <fullName evidence="12">Cardiolipin synthase</fullName>
        <ecNumber evidence="12">2.7.8.-</ecNumber>
    </recommendedName>
</protein>
<organism evidence="16 17">
    <name type="scientific">Dorea formicigenerans ATCC 27755</name>
    <dbReference type="NCBI Taxonomy" id="411461"/>
    <lineage>
        <taxon>Bacteria</taxon>
        <taxon>Bacillati</taxon>
        <taxon>Bacillota</taxon>
        <taxon>Clostridia</taxon>
        <taxon>Lachnospirales</taxon>
        <taxon>Lachnospiraceae</taxon>
        <taxon>Dorea</taxon>
    </lineage>
</organism>
<dbReference type="GO" id="GO:0008808">
    <property type="term" value="F:cardiolipin synthase activity"/>
    <property type="evidence" value="ECO:0007669"/>
    <property type="project" value="UniProtKB-UniRule"/>
</dbReference>
<gene>
    <name evidence="16" type="ORF">DORFOR_01742</name>
</gene>
<name>B0G650_9FIRM</name>
<proteinExistence type="predicted"/>
<dbReference type="SUPFAM" id="SSF56024">
    <property type="entry name" value="Phospholipase D/nuclease"/>
    <property type="match status" value="2"/>
</dbReference>
<comment type="caution">
    <text evidence="16">The sequence shown here is derived from an EMBL/GenBank/DDBJ whole genome shotgun (WGS) entry which is preliminary data.</text>
</comment>
<dbReference type="GO" id="GO:0005886">
    <property type="term" value="C:plasma membrane"/>
    <property type="evidence" value="ECO:0007669"/>
    <property type="project" value="UniProtKB-SubCell"/>
</dbReference>
<dbReference type="GO" id="GO:0016787">
    <property type="term" value="F:hydrolase activity"/>
    <property type="evidence" value="ECO:0007669"/>
    <property type="project" value="UniProtKB-KW"/>
</dbReference>
<keyword evidence="10" id="KW-0594">Phospholipid biosynthesis</keyword>
<keyword evidence="5 14" id="KW-0812">Transmembrane</keyword>
<dbReference type="AlphaFoldDB" id="B0G650"/>
<evidence type="ECO:0000256" key="12">
    <source>
        <dbReference type="NCBIfam" id="TIGR04265"/>
    </source>
</evidence>
<evidence type="ECO:0000256" key="14">
    <source>
        <dbReference type="SAM" id="Phobius"/>
    </source>
</evidence>
<evidence type="ECO:0000256" key="11">
    <source>
        <dbReference type="ARBA" id="ARBA00023264"/>
    </source>
</evidence>
<evidence type="ECO:0000256" key="3">
    <source>
        <dbReference type="ARBA" id="ARBA00022516"/>
    </source>
</evidence>
<dbReference type="InterPro" id="IPR022924">
    <property type="entry name" value="Cardiolipin_synthase"/>
</dbReference>
<sequence>MRNDETTVERNEKKEKDMSSEQNFKKSKVAKVAKKGLFRIVFSRTGIMLLLILIQLGIFIMIPYYLNAYTTYIYGAFRAVSLLVLIHIINSKGNPAFKMTWTLCVLVFPVVGSLFYLFVQFQIGTRFLKARLAELRIETDPYMQQDQEIVEAIWASKSANAHLSYFLSHQVGFPTYRNTAVKYFPLGEDKFASMVQELKKAKKFIFMEYFIVEEGYMWETLLDILKEKAAEGVEVRFMYDGMCAISMLPYDYPELIRSYGIQCKMSNKITPFLSTSQNNRDHRKICVIDGKVAYTGGVNLGDEYINRKVRFGHWKDTAVMLKGDAVQSFTMMFLQMWNIEARKPEDYRKYLTPKVKGLRRELGYVIPYADSPYDDENVGEEVYFHILNHAKKYVHIMTPYLILDNEMITTLTRVAKCGIEVIIIMPHIPDKWYAFAVAKTYYKELIESGVQIYEYTPGFVHAKVFVSDDDTATVGSINLDYRSLYLHFECGVFIYNNSEVDKVERDFQQTLAKSHKVTLMEVKKQTLATKISGQVLRLIAPLM</sequence>
<feature type="transmembrane region" description="Helical" evidence="14">
    <location>
        <begin position="101"/>
        <end position="119"/>
    </location>
</feature>
<dbReference type="EC" id="2.7.8.-" evidence="12"/>
<accession>B0G650</accession>
<evidence type="ECO:0000256" key="13">
    <source>
        <dbReference type="SAM" id="MobiDB-lite"/>
    </source>
</evidence>
<evidence type="ECO:0000256" key="9">
    <source>
        <dbReference type="ARBA" id="ARBA00023136"/>
    </source>
</evidence>
<feature type="domain" description="PLD phosphodiesterase" evidence="15">
    <location>
        <begin position="277"/>
        <end position="304"/>
    </location>
</feature>
<evidence type="ECO:0000256" key="10">
    <source>
        <dbReference type="ARBA" id="ARBA00023209"/>
    </source>
</evidence>
<dbReference type="Gene3D" id="3.30.870.10">
    <property type="entry name" value="Endonuclease Chain A"/>
    <property type="match status" value="2"/>
</dbReference>
<dbReference type="CDD" id="cd09160">
    <property type="entry name" value="PLDc_SMU_988_like_2"/>
    <property type="match status" value="1"/>
</dbReference>
<comment type="subcellular location">
    <subcellularLocation>
        <location evidence="1">Cell membrane</location>
        <topology evidence="1">Multi-pass membrane protein</topology>
    </subcellularLocation>
</comment>
<dbReference type="PANTHER" id="PTHR21248:SF22">
    <property type="entry name" value="PHOSPHOLIPASE D"/>
    <property type="match status" value="1"/>
</dbReference>
<dbReference type="CDD" id="cd09154">
    <property type="entry name" value="PLDc_SMU_988_like_1"/>
    <property type="match status" value="1"/>
</dbReference>
<dbReference type="PROSITE" id="PS50035">
    <property type="entry name" value="PLD"/>
    <property type="match status" value="2"/>
</dbReference>
<dbReference type="InterPro" id="IPR025202">
    <property type="entry name" value="PLD-like_dom"/>
</dbReference>
<feature type="compositionally biased region" description="Basic and acidic residues" evidence="13">
    <location>
        <begin position="1"/>
        <end position="19"/>
    </location>
</feature>
<dbReference type="PaxDb" id="411461-DORFOR_01742"/>
<keyword evidence="11" id="KW-1208">Phospholipid metabolism</keyword>
<feature type="domain" description="PLD phosphodiesterase" evidence="15">
    <location>
        <begin position="456"/>
        <end position="483"/>
    </location>
</feature>
<keyword evidence="16" id="KW-0378">Hydrolase</keyword>
<keyword evidence="8" id="KW-0443">Lipid metabolism</keyword>
<evidence type="ECO:0000256" key="6">
    <source>
        <dbReference type="ARBA" id="ARBA00022737"/>
    </source>
</evidence>